<gene>
    <name evidence="2" type="ORF">NCTC12877_02583</name>
</gene>
<evidence type="ECO:0000313" key="3">
    <source>
        <dbReference type="Proteomes" id="UP000254065"/>
    </source>
</evidence>
<accession>A0A378R2S1</accession>
<keyword evidence="3" id="KW-1185">Reference proteome</keyword>
<dbReference type="Proteomes" id="UP000254065">
    <property type="component" value="Unassembled WGS sequence"/>
</dbReference>
<name>A0A378R2S1_9GAMM</name>
<keyword evidence="1" id="KW-0812">Transmembrane</keyword>
<organism evidence="2 3">
    <name type="scientific">Moraxella caprae</name>
    <dbReference type="NCBI Taxonomy" id="90240"/>
    <lineage>
        <taxon>Bacteria</taxon>
        <taxon>Pseudomonadati</taxon>
        <taxon>Pseudomonadota</taxon>
        <taxon>Gammaproteobacteria</taxon>
        <taxon>Moraxellales</taxon>
        <taxon>Moraxellaceae</taxon>
        <taxon>Moraxella</taxon>
    </lineage>
</organism>
<dbReference type="AlphaFoldDB" id="A0A378R2S1"/>
<proteinExistence type="predicted"/>
<sequence>MKNLDIWTWIFMSFIGIILAIIDQKHTHLIVAILILIINLHVLFKRNNR</sequence>
<reference evidence="2 3" key="1">
    <citation type="submission" date="2018-06" db="EMBL/GenBank/DDBJ databases">
        <authorList>
            <consortium name="Pathogen Informatics"/>
            <person name="Doyle S."/>
        </authorList>
    </citation>
    <scope>NUCLEOTIDE SEQUENCE [LARGE SCALE GENOMIC DNA]</scope>
    <source>
        <strain evidence="2 3">NCTC12877</strain>
    </source>
</reference>
<keyword evidence="1" id="KW-1133">Transmembrane helix</keyword>
<evidence type="ECO:0000256" key="1">
    <source>
        <dbReference type="SAM" id="Phobius"/>
    </source>
</evidence>
<dbReference type="EMBL" id="UGQB01000004">
    <property type="protein sequence ID" value="STZ09562.1"/>
    <property type="molecule type" value="Genomic_DNA"/>
</dbReference>
<evidence type="ECO:0000313" key="2">
    <source>
        <dbReference type="EMBL" id="STZ09562.1"/>
    </source>
</evidence>
<protein>
    <submittedName>
        <fullName evidence="2">Uncharacterized protein</fullName>
    </submittedName>
</protein>
<keyword evidence="1" id="KW-0472">Membrane</keyword>
<feature type="transmembrane region" description="Helical" evidence="1">
    <location>
        <begin position="29"/>
        <end position="44"/>
    </location>
</feature>
<feature type="transmembrane region" description="Helical" evidence="1">
    <location>
        <begin position="6"/>
        <end position="22"/>
    </location>
</feature>